<reference evidence="2" key="1">
    <citation type="submission" date="2020-05" db="EMBL/GenBank/DDBJ databases">
        <title>WGS assembly of Panicum virgatum.</title>
        <authorList>
            <person name="Lovell J.T."/>
            <person name="Jenkins J."/>
            <person name="Shu S."/>
            <person name="Juenger T.E."/>
            <person name="Schmutz J."/>
        </authorList>
    </citation>
    <scope>NUCLEOTIDE SEQUENCE</scope>
    <source>
        <strain evidence="2">AP13</strain>
    </source>
</reference>
<feature type="region of interest" description="Disordered" evidence="1">
    <location>
        <begin position="62"/>
        <end position="106"/>
    </location>
</feature>
<protein>
    <submittedName>
        <fullName evidence="2">Uncharacterized protein</fullName>
    </submittedName>
</protein>
<feature type="compositionally biased region" description="Basic residues" evidence="1">
    <location>
        <begin position="97"/>
        <end position="106"/>
    </location>
</feature>
<dbReference type="EMBL" id="CM029043">
    <property type="protein sequence ID" value="KAG2610473.1"/>
    <property type="molecule type" value="Genomic_DNA"/>
</dbReference>
<gene>
    <name evidence="2" type="ORF">PVAP13_4KG189981</name>
</gene>
<evidence type="ECO:0000313" key="3">
    <source>
        <dbReference type="Proteomes" id="UP000823388"/>
    </source>
</evidence>
<proteinExistence type="predicted"/>
<organism evidence="2 3">
    <name type="scientific">Panicum virgatum</name>
    <name type="common">Blackwell switchgrass</name>
    <dbReference type="NCBI Taxonomy" id="38727"/>
    <lineage>
        <taxon>Eukaryota</taxon>
        <taxon>Viridiplantae</taxon>
        <taxon>Streptophyta</taxon>
        <taxon>Embryophyta</taxon>
        <taxon>Tracheophyta</taxon>
        <taxon>Spermatophyta</taxon>
        <taxon>Magnoliopsida</taxon>
        <taxon>Liliopsida</taxon>
        <taxon>Poales</taxon>
        <taxon>Poaceae</taxon>
        <taxon>PACMAD clade</taxon>
        <taxon>Panicoideae</taxon>
        <taxon>Panicodae</taxon>
        <taxon>Paniceae</taxon>
        <taxon>Panicinae</taxon>
        <taxon>Panicum</taxon>
        <taxon>Panicum sect. Hiantes</taxon>
    </lineage>
</organism>
<name>A0A8T0TN96_PANVG</name>
<keyword evidence="3" id="KW-1185">Reference proteome</keyword>
<sequence length="195" mass="20794">MTGLGLCVGGCAGSGHGQQPRRHGSPVSSASSLFSQAGRWELLCRMDGAAWPAEATRLPACSLGSRRRTPQQPASGCVLAGQGGRRQVPLPPGRPARGGRRARRPHERGGRLLAVGECLIGDPPWQSSSHLPPPQWLEFDLLSHGSSDANLHARTNIMSDANLHARTNIMSTRLISSSLWYPLAYPCLLGITLPV</sequence>
<evidence type="ECO:0000256" key="1">
    <source>
        <dbReference type="SAM" id="MobiDB-lite"/>
    </source>
</evidence>
<dbReference type="AlphaFoldDB" id="A0A8T0TN96"/>
<dbReference type="Proteomes" id="UP000823388">
    <property type="component" value="Chromosome 4K"/>
</dbReference>
<comment type="caution">
    <text evidence="2">The sequence shown here is derived from an EMBL/GenBank/DDBJ whole genome shotgun (WGS) entry which is preliminary data.</text>
</comment>
<evidence type="ECO:0000313" key="2">
    <source>
        <dbReference type="EMBL" id="KAG2610473.1"/>
    </source>
</evidence>
<accession>A0A8T0TN96</accession>